<organism evidence="1 2">
    <name type="scientific">Lysobacter enzymogenes</name>
    <dbReference type="NCBI Taxonomy" id="69"/>
    <lineage>
        <taxon>Bacteria</taxon>
        <taxon>Pseudomonadati</taxon>
        <taxon>Pseudomonadota</taxon>
        <taxon>Gammaproteobacteria</taxon>
        <taxon>Lysobacterales</taxon>
        <taxon>Lysobacteraceae</taxon>
        <taxon>Lysobacter</taxon>
    </lineage>
</organism>
<sequence>MSRIIYTGAPGNPHWSTNQPMFTLARAQLGALAVRQIANFGASSASAVLGPDLAMPGQQGNNVPTAVGAPWNQLLIGGPPLSFVQDQTYPWIRGHLINGRWGGPGNNWQNLVPLTGVGNANHATVEGYIDGFIAACYQYELGGQRPSWYGVYYCVQASVNPFSDPTMTNAQNLYSYAPEFIRVNWRAVSIVKPVNVSTGNAAGNISNYAVNAVPAFPMGFVLPQLPAVMNGAQVLPAAGNVAGGAVLGALPPGFPAAQANGFDGWIEIHQS</sequence>
<dbReference type="EMBL" id="AP014940">
    <property type="protein sequence ID" value="BAV96284.1"/>
    <property type="molecule type" value="Genomic_DNA"/>
</dbReference>
<accession>A0AAU9ACW0</accession>
<dbReference type="GeneID" id="83062693"/>
<reference evidence="1 2" key="1">
    <citation type="journal article" date="2017" name="DNA Res.">
        <title>Complete genome sequence and expression profile of the commercial lytic enzyme producer Lysobacter enzymogenes M497-1.</title>
        <authorList>
            <person name="Takami H."/>
            <person name="Toyoda A."/>
            <person name="Uchiyama I."/>
            <person name="Itoh T."/>
            <person name="Takaki Y."/>
            <person name="Arai W."/>
            <person name="Nishi S."/>
            <person name="Kawai M."/>
            <person name="Shinya K."/>
            <person name="Ikeda H."/>
        </authorList>
    </citation>
    <scope>NUCLEOTIDE SEQUENCE [LARGE SCALE GENOMIC DNA]</scope>
    <source>
        <strain evidence="1 2">M497-1</strain>
    </source>
</reference>
<name>A0AAU9ACW0_LYSEN</name>
<evidence type="ECO:0000313" key="2">
    <source>
        <dbReference type="Proteomes" id="UP000218824"/>
    </source>
</evidence>
<gene>
    <name evidence="1" type="ORF">LEN_0797</name>
</gene>
<protein>
    <submittedName>
        <fullName evidence="1">Uncharacterized protein</fullName>
    </submittedName>
</protein>
<evidence type="ECO:0000313" key="1">
    <source>
        <dbReference type="EMBL" id="BAV96284.1"/>
    </source>
</evidence>
<dbReference type="AlphaFoldDB" id="A0AAU9ACW0"/>
<dbReference type="Proteomes" id="UP000218824">
    <property type="component" value="Chromosome"/>
</dbReference>
<proteinExistence type="predicted"/>
<dbReference type="RefSeq" id="WP_096376735.1">
    <property type="nucleotide sequence ID" value="NZ_AP014940.1"/>
</dbReference>
<dbReference type="KEGG" id="lem:LEN_0797"/>